<dbReference type="AlphaFoldDB" id="A0A1T4Z7B5"/>
<sequence>MLDREEGAAPEGRRVSPRLRALMSLGIVVGVGAVTTLAVFTDTVSMTTGTIQAANLDIRLSGQDAWSATSFAAPAMIPGESVAVTVPVQRAVGSTAFTYGATGSVTTSNAFSTNVRLKVYAGSATSGTACPTTTQLAGGTAGTALGTTPTALFGSRTTLATPAAIPTVAQVDNLCLLVTLPTTTPTTAAALSTTLTFAFNATTPGA</sequence>
<proteinExistence type="predicted"/>
<dbReference type="Proteomes" id="UP000191040">
    <property type="component" value="Chromosome I"/>
</dbReference>
<keyword evidence="1" id="KW-0472">Membrane</keyword>
<dbReference type="STRING" id="1736691.SAMN06295964_2979"/>
<dbReference type="EMBL" id="LT796768">
    <property type="protein sequence ID" value="SKB09940.1"/>
    <property type="molecule type" value="Genomic_DNA"/>
</dbReference>
<gene>
    <name evidence="2" type="ORF">SAMN06295964_2979</name>
</gene>
<feature type="transmembrane region" description="Helical" evidence="1">
    <location>
        <begin position="21"/>
        <end position="40"/>
    </location>
</feature>
<evidence type="ECO:0000313" key="2">
    <source>
        <dbReference type="EMBL" id="SKB09940.1"/>
    </source>
</evidence>
<keyword evidence="3" id="KW-1185">Reference proteome</keyword>
<accession>A0A1T4Z7B5</accession>
<protein>
    <submittedName>
        <fullName evidence="2">SipW-cognate class signal peptide</fullName>
    </submittedName>
</protein>
<evidence type="ECO:0000313" key="3">
    <source>
        <dbReference type="Proteomes" id="UP000191040"/>
    </source>
</evidence>
<name>A0A1T4Z7B5_9ACTN</name>
<organism evidence="2 3">
    <name type="scientific">Aeromicrobium choanae</name>
    <dbReference type="NCBI Taxonomy" id="1736691"/>
    <lineage>
        <taxon>Bacteria</taxon>
        <taxon>Bacillati</taxon>
        <taxon>Actinomycetota</taxon>
        <taxon>Actinomycetes</taxon>
        <taxon>Propionibacteriales</taxon>
        <taxon>Nocardioidaceae</taxon>
        <taxon>Aeromicrobium</taxon>
    </lineage>
</organism>
<reference evidence="3" key="1">
    <citation type="submission" date="2017-02" db="EMBL/GenBank/DDBJ databases">
        <authorList>
            <person name="Varghese N."/>
            <person name="Submissions S."/>
        </authorList>
    </citation>
    <scope>NUCLEOTIDE SEQUENCE [LARGE SCALE GENOMIC DNA]</scope>
    <source>
        <strain evidence="3">9H-4</strain>
    </source>
</reference>
<keyword evidence="1" id="KW-0812">Transmembrane</keyword>
<evidence type="ECO:0000256" key="1">
    <source>
        <dbReference type="SAM" id="Phobius"/>
    </source>
</evidence>
<keyword evidence="1" id="KW-1133">Transmembrane helix</keyword>